<keyword evidence="3" id="KW-1185">Reference proteome</keyword>
<evidence type="ECO:0000256" key="1">
    <source>
        <dbReference type="SAM" id="MobiDB-lite"/>
    </source>
</evidence>
<dbReference type="AlphaFoldDB" id="A0A0H2RI44"/>
<protein>
    <submittedName>
        <fullName evidence="2">Uncharacterized protein</fullName>
    </submittedName>
</protein>
<accession>A0A0H2RI44</accession>
<dbReference type="EMBL" id="KQ086519">
    <property type="protein sequence ID" value="KLO04501.1"/>
    <property type="molecule type" value="Genomic_DNA"/>
</dbReference>
<dbReference type="Proteomes" id="UP000053477">
    <property type="component" value="Unassembled WGS sequence"/>
</dbReference>
<organism evidence="2 3">
    <name type="scientific">Schizopora paradoxa</name>
    <dbReference type="NCBI Taxonomy" id="27342"/>
    <lineage>
        <taxon>Eukaryota</taxon>
        <taxon>Fungi</taxon>
        <taxon>Dikarya</taxon>
        <taxon>Basidiomycota</taxon>
        <taxon>Agaricomycotina</taxon>
        <taxon>Agaricomycetes</taxon>
        <taxon>Hymenochaetales</taxon>
        <taxon>Schizoporaceae</taxon>
        <taxon>Schizopora</taxon>
    </lineage>
</organism>
<reference evidence="2 3" key="1">
    <citation type="submission" date="2015-04" db="EMBL/GenBank/DDBJ databases">
        <title>Complete genome sequence of Schizopora paradoxa KUC8140, a cosmopolitan wood degrader in East Asia.</title>
        <authorList>
            <consortium name="DOE Joint Genome Institute"/>
            <person name="Min B."/>
            <person name="Park H."/>
            <person name="Jang Y."/>
            <person name="Kim J.-J."/>
            <person name="Kim K.H."/>
            <person name="Pangilinan J."/>
            <person name="Lipzen A."/>
            <person name="Riley R."/>
            <person name="Grigoriev I.V."/>
            <person name="Spatafora J.W."/>
            <person name="Choi I.-G."/>
        </authorList>
    </citation>
    <scope>NUCLEOTIDE SEQUENCE [LARGE SCALE GENOMIC DNA]</scope>
    <source>
        <strain evidence="2 3">KUC8140</strain>
    </source>
</reference>
<gene>
    <name evidence="2" type="ORF">SCHPADRAFT_896985</name>
</gene>
<name>A0A0H2RI44_9AGAM</name>
<sequence>MPYDPPLLTAVLPGSRQRSMTQFFGASRGSLSQAVWTILASAVTVSASHCGLLGRRRVESAAKCFSSFRGTPLGSRARDFGIVNDAKELGGGLKLPRLCDLQLRYCKDNANSNKEERRDRRASEIGTLVSKKTTIEGDSETASSELAISALLPPNLHKSSSTGLLVNALSRAARRALVDLCLYLYDRKLVSTSGDMFTLAHSRWNSFEARRRLSRARISSIKLVIQYQSLHRPMKTKLLLSRGCPRSSLIETRFDSEYERMPSSSSFTDPSGGQQTIGEDSLG</sequence>
<proteinExistence type="predicted"/>
<feature type="region of interest" description="Disordered" evidence="1">
    <location>
        <begin position="260"/>
        <end position="283"/>
    </location>
</feature>
<evidence type="ECO:0000313" key="2">
    <source>
        <dbReference type="EMBL" id="KLO04501.1"/>
    </source>
</evidence>
<evidence type="ECO:0000313" key="3">
    <source>
        <dbReference type="Proteomes" id="UP000053477"/>
    </source>
</evidence>
<dbReference type="InParanoid" id="A0A0H2RI44"/>
<feature type="compositionally biased region" description="Polar residues" evidence="1">
    <location>
        <begin position="262"/>
        <end position="283"/>
    </location>
</feature>